<dbReference type="Pfam" id="PF10724">
    <property type="entry name" value="DUF2516"/>
    <property type="match status" value="1"/>
</dbReference>
<feature type="transmembrane region" description="Helical" evidence="1">
    <location>
        <begin position="65"/>
        <end position="83"/>
    </location>
</feature>
<name>A0A4V2EUH9_9PSEU</name>
<evidence type="ECO:0000313" key="3">
    <source>
        <dbReference type="Proteomes" id="UP000294257"/>
    </source>
</evidence>
<comment type="caution">
    <text evidence="2">The sequence shown here is derived from an EMBL/GenBank/DDBJ whole genome shotgun (WGS) entry which is preliminary data.</text>
</comment>
<keyword evidence="1" id="KW-1133">Transmembrane helix</keyword>
<keyword evidence="1" id="KW-0472">Membrane</keyword>
<evidence type="ECO:0000256" key="1">
    <source>
        <dbReference type="SAM" id="Phobius"/>
    </source>
</evidence>
<accession>A0A4V2EUH9</accession>
<gene>
    <name evidence="2" type="ORF">EV193_101509</name>
</gene>
<feature type="transmembrane region" description="Helical" evidence="1">
    <location>
        <begin position="89"/>
        <end position="108"/>
    </location>
</feature>
<keyword evidence="1" id="KW-0812">Transmembrane</keyword>
<dbReference type="EMBL" id="SGWQ01000001">
    <property type="protein sequence ID" value="RZS44633.1"/>
    <property type="molecule type" value="Genomic_DNA"/>
</dbReference>
<dbReference type="InterPro" id="IPR019662">
    <property type="entry name" value="DUF2516"/>
</dbReference>
<proteinExistence type="predicted"/>
<dbReference type="Proteomes" id="UP000294257">
    <property type="component" value="Unassembled WGS sequence"/>
</dbReference>
<sequence>MSGLWWAAGDHHPNARNLGVVPVTAAWIVTIIDWAATPVGVFAFIHALLQRPDAFTAINKMTKPAWLGITAGGTAALLLFRFYDFGMMFWIAGLVAVLVYIVDVRPGLIEVQRGQKW</sequence>
<evidence type="ECO:0000313" key="2">
    <source>
        <dbReference type="EMBL" id="RZS44633.1"/>
    </source>
</evidence>
<organism evidence="2 3">
    <name type="scientific">Herbihabitans rhizosphaerae</name>
    <dbReference type="NCBI Taxonomy" id="1872711"/>
    <lineage>
        <taxon>Bacteria</taxon>
        <taxon>Bacillati</taxon>
        <taxon>Actinomycetota</taxon>
        <taxon>Actinomycetes</taxon>
        <taxon>Pseudonocardiales</taxon>
        <taxon>Pseudonocardiaceae</taxon>
        <taxon>Herbihabitans</taxon>
    </lineage>
</organism>
<protein>
    <submittedName>
        <fullName evidence="2">Uncharacterized protein DUF2516</fullName>
    </submittedName>
</protein>
<keyword evidence="3" id="KW-1185">Reference proteome</keyword>
<feature type="transmembrane region" description="Helical" evidence="1">
    <location>
        <begin position="20"/>
        <end position="45"/>
    </location>
</feature>
<reference evidence="2 3" key="1">
    <citation type="submission" date="2019-02" db="EMBL/GenBank/DDBJ databases">
        <title>Genomic Encyclopedia of Type Strains, Phase IV (KMG-IV): sequencing the most valuable type-strain genomes for metagenomic binning, comparative biology and taxonomic classification.</title>
        <authorList>
            <person name="Goeker M."/>
        </authorList>
    </citation>
    <scope>NUCLEOTIDE SEQUENCE [LARGE SCALE GENOMIC DNA]</scope>
    <source>
        <strain evidence="2 3">DSM 101727</strain>
    </source>
</reference>
<dbReference type="AlphaFoldDB" id="A0A4V2EUH9"/>